<evidence type="ECO:0000256" key="1">
    <source>
        <dbReference type="SAM" id="MobiDB-lite"/>
    </source>
</evidence>
<reference evidence="3" key="2">
    <citation type="submission" date="2023-04" db="EMBL/GenBank/DDBJ databases">
        <authorList>
            <person name="Bruccoleri R.E."/>
            <person name="Oakeley E.J."/>
            <person name="Faust A.-M."/>
            <person name="Dessus-Babus S."/>
            <person name="Altorfer M."/>
            <person name="Burckhardt D."/>
            <person name="Oertli M."/>
            <person name="Naumann U."/>
            <person name="Petersen F."/>
            <person name="Wong J."/>
        </authorList>
    </citation>
    <scope>NUCLEOTIDE SEQUENCE</scope>
    <source>
        <strain evidence="3">GSM-AAB239-AS_SAM_17_03QT</strain>
        <tissue evidence="3">Leaf</tissue>
    </source>
</reference>
<dbReference type="EMBL" id="JANAVB010001800">
    <property type="protein sequence ID" value="KAJ6852443.1"/>
    <property type="molecule type" value="Genomic_DNA"/>
</dbReference>
<keyword evidence="5" id="KW-1185">Reference proteome</keyword>
<evidence type="ECO:0000313" key="3">
    <source>
        <dbReference type="EMBL" id="KAJ6825788.1"/>
    </source>
</evidence>
<dbReference type="AlphaFoldDB" id="A0AAX6GC14"/>
<sequence>MAISQQAPHEGDHSSAMAIHSTSSA</sequence>
<name>A0AAX6GC14_IRIPA</name>
<evidence type="ECO:0000313" key="5">
    <source>
        <dbReference type="Proteomes" id="UP001140949"/>
    </source>
</evidence>
<feature type="region of interest" description="Disordered" evidence="1">
    <location>
        <begin position="1"/>
        <end position="25"/>
    </location>
</feature>
<evidence type="ECO:0000313" key="4">
    <source>
        <dbReference type="EMBL" id="KAJ6852443.1"/>
    </source>
</evidence>
<comment type="caution">
    <text evidence="3">The sequence shown here is derived from an EMBL/GenBank/DDBJ whole genome shotgun (WGS) entry which is preliminary data.</text>
</comment>
<proteinExistence type="predicted"/>
<evidence type="ECO:0000313" key="2">
    <source>
        <dbReference type="EMBL" id="KAJ6794775.1"/>
    </source>
</evidence>
<dbReference type="EMBL" id="JANAVB010021596">
    <property type="protein sequence ID" value="KAJ6825788.1"/>
    <property type="molecule type" value="Genomic_DNA"/>
</dbReference>
<gene>
    <name evidence="2" type="ORF">M6B38_229510</name>
    <name evidence="4" type="ORF">M6B38_255720</name>
    <name evidence="3" type="ORF">M6B38_375465</name>
</gene>
<organism evidence="3 5">
    <name type="scientific">Iris pallida</name>
    <name type="common">Sweet iris</name>
    <dbReference type="NCBI Taxonomy" id="29817"/>
    <lineage>
        <taxon>Eukaryota</taxon>
        <taxon>Viridiplantae</taxon>
        <taxon>Streptophyta</taxon>
        <taxon>Embryophyta</taxon>
        <taxon>Tracheophyta</taxon>
        <taxon>Spermatophyta</taxon>
        <taxon>Magnoliopsida</taxon>
        <taxon>Liliopsida</taxon>
        <taxon>Asparagales</taxon>
        <taxon>Iridaceae</taxon>
        <taxon>Iridoideae</taxon>
        <taxon>Irideae</taxon>
        <taxon>Iris</taxon>
    </lineage>
</organism>
<protein>
    <submittedName>
        <fullName evidence="3">Uncharacterized protein</fullName>
    </submittedName>
</protein>
<accession>A0AAX6GC14</accession>
<reference evidence="3" key="1">
    <citation type="journal article" date="2023" name="GigaByte">
        <title>Genome assembly of the bearded iris, Iris pallida Lam.</title>
        <authorList>
            <person name="Bruccoleri R.E."/>
            <person name="Oakeley E.J."/>
            <person name="Faust A.M.E."/>
            <person name="Altorfer M."/>
            <person name="Dessus-Babus S."/>
            <person name="Burckhardt D."/>
            <person name="Oertli M."/>
            <person name="Naumann U."/>
            <person name="Petersen F."/>
            <person name="Wong J."/>
        </authorList>
    </citation>
    <scope>NUCLEOTIDE SEQUENCE</scope>
    <source>
        <strain evidence="3">GSM-AAB239-AS_SAM_17_03QT</strain>
    </source>
</reference>
<dbReference type="Proteomes" id="UP001140949">
    <property type="component" value="Unassembled WGS sequence"/>
</dbReference>
<dbReference type="EMBL" id="JANAVB010042048">
    <property type="protein sequence ID" value="KAJ6794775.1"/>
    <property type="molecule type" value="Genomic_DNA"/>
</dbReference>